<reference evidence="1" key="1">
    <citation type="submission" date="2020-04" db="EMBL/GenBank/DDBJ databases">
        <authorList>
            <person name="Alioto T."/>
            <person name="Alioto T."/>
            <person name="Gomez Garrido J."/>
        </authorList>
    </citation>
    <scope>NUCLEOTIDE SEQUENCE</scope>
    <source>
        <strain evidence="1">A484AB</strain>
    </source>
</reference>
<dbReference type="OrthoDB" id="2414723at2759"/>
<feature type="non-terminal residue" evidence="1">
    <location>
        <position position="441"/>
    </location>
</feature>
<dbReference type="Gene3D" id="3.30.710.10">
    <property type="entry name" value="Potassium Channel Kv1.1, Chain A"/>
    <property type="match status" value="1"/>
</dbReference>
<evidence type="ECO:0000313" key="2">
    <source>
        <dbReference type="Proteomes" id="UP001152795"/>
    </source>
</evidence>
<dbReference type="InterPro" id="IPR011333">
    <property type="entry name" value="SKP1/BTB/POZ_sf"/>
</dbReference>
<protein>
    <submittedName>
        <fullName evidence="1">BTB POZ domain-containing KCTD4-like</fullName>
    </submittedName>
</protein>
<dbReference type="EMBL" id="CACRXK020004392">
    <property type="protein sequence ID" value="CAB4002576.1"/>
    <property type="molecule type" value="Genomic_DNA"/>
</dbReference>
<dbReference type="InterPro" id="IPR045068">
    <property type="entry name" value="BACURD1-3"/>
</dbReference>
<dbReference type="SUPFAM" id="SSF54695">
    <property type="entry name" value="POZ domain"/>
    <property type="match status" value="1"/>
</dbReference>
<dbReference type="InterPro" id="IPR003131">
    <property type="entry name" value="T1-type_BTB"/>
</dbReference>
<dbReference type="GO" id="GO:0051260">
    <property type="term" value="P:protein homooligomerization"/>
    <property type="evidence" value="ECO:0007669"/>
    <property type="project" value="InterPro"/>
</dbReference>
<dbReference type="PANTHER" id="PTHR11145:SF8">
    <property type="entry name" value="RE57120P"/>
    <property type="match status" value="1"/>
</dbReference>
<comment type="caution">
    <text evidence="1">The sequence shown here is derived from an EMBL/GenBank/DDBJ whole genome shotgun (WGS) entry which is preliminary data.</text>
</comment>
<evidence type="ECO:0000313" key="1">
    <source>
        <dbReference type="EMBL" id="CAB4002576.1"/>
    </source>
</evidence>
<dbReference type="Pfam" id="PF02214">
    <property type="entry name" value="BTB_2"/>
    <property type="match status" value="1"/>
</dbReference>
<organism evidence="1 2">
    <name type="scientific">Paramuricea clavata</name>
    <name type="common">Red gorgonian</name>
    <name type="synonym">Violescent sea-whip</name>
    <dbReference type="NCBI Taxonomy" id="317549"/>
    <lineage>
        <taxon>Eukaryota</taxon>
        <taxon>Metazoa</taxon>
        <taxon>Cnidaria</taxon>
        <taxon>Anthozoa</taxon>
        <taxon>Octocorallia</taxon>
        <taxon>Malacalcyonacea</taxon>
        <taxon>Plexauridae</taxon>
        <taxon>Paramuricea</taxon>
    </lineage>
</organism>
<accession>A0A6S7HDZ6</accession>
<dbReference type="Proteomes" id="UP001152795">
    <property type="component" value="Unassembled WGS sequence"/>
</dbReference>
<feature type="non-terminal residue" evidence="1">
    <location>
        <position position="1"/>
    </location>
</feature>
<keyword evidence="2" id="KW-1185">Reference proteome</keyword>
<gene>
    <name evidence="1" type="ORF">PACLA_8A071595</name>
</gene>
<dbReference type="AlphaFoldDB" id="A0A6S7HDZ6"/>
<sequence>PISILPIRAAMSAYNIKHKEQLEWATRLIRFIIMEPSENTSCAPEAAAGVILNISFVFIAFTYTRRTVADVKKAVIIKQIMAIKALKSTMDEEASSLFEERKEFEEMRKKLDSVHFEKHIKLNVGGLIFKTSLDTLVKDSDSMLAAMFSSRYDVTPDEEDGAYFIDRDGTNFRTTAGRLVSYLTRDLITSQLYVALQRARTVGFPSICSYFEKALSKSLMNQDVFAVLPTGFGKLHDNILLTWHSNIGDAVSWEYHMYNNKGVVQESTSHPGNELREKLVTTIRINSDTFAFTNNVSVSLIGRRRICRIFVFHFVCISLVCHGLFPVPAKTFEPGCFPRGFLANEKVKLPPKSLIFLRCTRDEIPKEPGSEVGKHLKLVNMCSLKACFRLKKQFERRIFLQNVWYHYPSALFCEPRAADQAGSAFFAVYRNVLMSAPRIFR</sequence>
<dbReference type="PANTHER" id="PTHR11145">
    <property type="entry name" value="BTB/POZ DOMAIN-CONTAINING ADAPTER FOR CUL3-MEDIATED RHOA DEGRADATION PROTEIN FAMILY MEMBER"/>
    <property type="match status" value="1"/>
</dbReference>
<name>A0A6S7HDZ6_PARCT</name>
<proteinExistence type="predicted"/>